<dbReference type="NCBIfam" id="TIGR03696">
    <property type="entry name" value="Rhs_assc_core"/>
    <property type="match status" value="1"/>
</dbReference>
<protein>
    <submittedName>
        <fullName evidence="1">RHS repeat-associated core domain-containing protein</fullName>
    </submittedName>
</protein>
<reference evidence="1 2" key="1">
    <citation type="submission" date="2018-07" db="EMBL/GenBank/DDBJ databases">
        <title>Chryseobacterium lacus sp. nov., isolated from lake water.</title>
        <authorList>
            <person name="Li C.-M."/>
        </authorList>
    </citation>
    <scope>NUCLEOTIDE SEQUENCE [LARGE SCALE GENOMIC DNA]</scope>
    <source>
        <strain evidence="1 2">YLOS41</strain>
    </source>
</reference>
<accession>A0A368MYS1</accession>
<evidence type="ECO:0000313" key="1">
    <source>
        <dbReference type="EMBL" id="RCU43156.1"/>
    </source>
</evidence>
<proteinExistence type="predicted"/>
<evidence type="ECO:0000313" key="2">
    <source>
        <dbReference type="Proteomes" id="UP000252172"/>
    </source>
</evidence>
<keyword evidence="2" id="KW-1185">Reference proteome</keyword>
<dbReference type="OrthoDB" id="2972467at2"/>
<organism evidence="1 2">
    <name type="scientific">Chryseobacterium lacus</name>
    <dbReference type="NCBI Taxonomy" id="2058346"/>
    <lineage>
        <taxon>Bacteria</taxon>
        <taxon>Pseudomonadati</taxon>
        <taxon>Bacteroidota</taxon>
        <taxon>Flavobacteriia</taxon>
        <taxon>Flavobacteriales</taxon>
        <taxon>Weeksellaceae</taxon>
        <taxon>Chryseobacterium group</taxon>
        <taxon>Chryseobacterium</taxon>
    </lineage>
</organism>
<dbReference type="AlphaFoldDB" id="A0A368MYS1"/>
<dbReference type="InterPro" id="IPR022385">
    <property type="entry name" value="Rhs_assc_core"/>
</dbReference>
<dbReference type="PANTHER" id="PTHR32305">
    <property type="match status" value="1"/>
</dbReference>
<dbReference type="EMBL" id="QPIE01000004">
    <property type="protein sequence ID" value="RCU43156.1"/>
    <property type="molecule type" value="Genomic_DNA"/>
</dbReference>
<dbReference type="PANTHER" id="PTHR32305:SF15">
    <property type="entry name" value="PROTEIN RHSA-RELATED"/>
    <property type="match status" value="1"/>
</dbReference>
<dbReference type="RefSeq" id="WP_114303743.1">
    <property type="nucleotide sequence ID" value="NZ_QPIE01000004.1"/>
</dbReference>
<comment type="caution">
    <text evidence="1">The sequence shown here is derived from an EMBL/GenBank/DDBJ whole genome shotgun (WGS) entry which is preliminary data.</text>
</comment>
<dbReference type="Gene3D" id="2.180.10.10">
    <property type="entry name" value="RHS repeat-associated core"/>
    <property type="match status" value="1"/>
</dbReference>
<name>A0A368MYS1_9FLAO</name>
<sequence length="417" mass="46921">MYSSSTEYLDGFHYASSVGDDELWQMFQDAGGNAYEMEAFIAFTIETNFVDVLKFFPTAEGFYDFENNEYIYQYKDHLGNVRLSYKDEGNQNPIVTDSNDYYPFGMSFVRNEDEEAKFGVGSYYNYKYNGKELQETGMYDYGARFYMPDAVIWGQHDPLAEVSRRFSPYAYAFNNPIRYIDPDGRTGQDWILRNGTWKYDENITSVTQAQNTPGVSGFAANGTLVQYSDGGYARLNEGGNVDWLPNSSTQDKITNSLAMLGQTIGGNSATTWPEETFLQITNYGGLARTDFDASTHDKKFANDKIIPIDWGSFVAPQSLPGGNSFGERFSALAEGIKNILGVAESLNQIQSKDTVVSVQVPVGVKFQDGKPVVRDSTMNFGTPLRHPSMYRGSKGNGYDMFNDDIKRQMDSVWNSRK</sequence>
<gene>
    <name evidence="1" type="ORF">DQ356_06925</name>
</gene>
<dbReference type="InterPro" id="IPR050708">
    <property type="entry name" value="T6SS_VgrG/RHS"/>
</dbReference>
<dbReference type="Proteomes" id="UP000252172">
    <property type="component" value="Unassembled WGS sequence"/>
</dbReference>